<evidence type="ECO:0000256" key="1">
    <source>
        <dbReference type="ARBA" id="ARBA00022612"/>
    </source>
</evidence>
<evidence type="ECO:0000259" key="5">
    <source>
        <dbReference type="Pfam" id="PF17289"/>
    </source>
</evidence>
<dbReference type="GO" id="GO:0005524">
    <property type="term" value="F:ATP binding"/>
    <property type="evidence" value="ECO:0007669"/>
    <property type="project" value="UniProtKB-KW"/>
</dbReference>
<keyword evidence="2" id="KW-0547">Nucleotide-binding</keyword>
<evidence type="ECO:0000256" key="4">
    <source>
        <dbReference type="ARBA" id="ARBA00023219"/>
    </source>
</evidence>
<reference evidence="6" key="1">
    <citation type="journal article" date="2021" name="Proc. Natl. Acad. Sci. U.S.A.">
        <title>A Catalog of Tens of Thousands of Viruses from Human Metagenomes Reveals Hidden Associations with Chronic Diseases.</title>
        <authorList>
            <person name="Tisza M.J."/>
            <person name="Buck C.B."/>
        </authorList>
    </citation>
    <scope>NUCLEOTIDE SEQUENCE</scope>
    <source>
        <strain evidence="6">CtKN96</strain>
    </source>
</reference>
<evidence type="ECO:0000256" key="2">
    <source>
        <dbReference type="ARBA" id="ARBA00022741"/>
    </source>
</evidence>
<accession>A0A8S5RT35</accession>
<sequence>MIQYDMNCKDYKGFEKIQIWVDPAASEKQWSDLFAMCVAGLRDGRRYILETVGLKEEEKDLKNAMEVLRGLYTKRNATRVIVETVAFQLIMKKHIAREWMAVKPYKTIKDKVTRLMERQMDFEDHKIVFWPDNDDAIKQLLEFPNGEHDDFVDAILLATSNVWSGFFISSL</sequence>
<evidence type="ECO:0000313" key="6">
    <source>
        <dbReference type="EMBL" id="DAE92656.1"/>
    </source>
</evidence>
<feature type="domain" description="Terminase large subunit gp17-like C-terminal" evidence="5">
    <location>
        <begin position="19"/>
        <end position="159"/>
    </location>
</feature>
<evidence type="ECO:0000256" key="3">
    <source>
        <dbReference type="ARBA" id="ARBA00022840"/>
    </source>
</evidence>
<dbReference type="EMBL" id="BK059153">
    <property type="protein sequence ID" value="DAE92656.1"/>
    <property type="molecule type" value="Genomic_DNA"/>
</dbReference>
<organism evidence="6">
    <name type="scientific">Caudovirales sp. gcode 4</name>
    <dbReference type="NCBI Taxonomy" id="2838363"/>
    <lineage>
        <taxon>Viruses</taxon>
        <taxon>Duplodnaviria</taxon>
        <taxon>Heunggongvirae</taxon>
        <taxon>Uroviricota</taxon>
        <taxon>Caudoviricetes</taxon>
    </lineage>
</organism>
<keyword evidence="3" id="KW-0067">ATP-binding</keyword>
<proteinExistence type="predicted"/>
<keyword evidence="1" id="KW-1188">Viral release from host cell</keyword>
<protein>
    <submittedName>
        <fullName evidence="6">Large Terminase</fullName>
    </submittedName>
</protein>
<name>A0A8S5RT35_9CAUD</name>
<keyword evidence="4" id="KW-0231">Viral genome packaging</keyword>
<dbReference type="Pfam" id="PF17289">
    <property type="entry name" value="Terminase_6C"/>
    <property type="match status" value="1"/>
</dbReference>
<dbReference type="Gene3D" id="3.30.420.240">
    <property type="match status" value="1"/>
</dbReference>
<dbReference type="InterPro" id="IPR035421">
    <property type="entry name" value="Terminase_6C"/>
</dbReference>